<protein>
    <submittedName>
        <fullName evidence="1">3528_t:CDS:1</fullName>
    </submittedName>
</protein>
<sequence length="166" mass="16927">MYTAASATAGSFAVALDGSPYGSFSISKEEGQDEPCAARLIVDINSLPATQHTLKVTVIEGLTDGGLNFVFAGFGLSSVSSNSSRLTNPTAAVTPTPKSNIGAIVGGVLGGLAGLSLIVLGLFFLRRRRIAAAKEASQPVSPSKSVEDDQQTLCGIEADKQAAAKV</sequence>
<accession>A0ACA9NVZ7</accession>
<gene>
    <name evidence="1" type="ORF">ACOLOM_LOCUS9048</name>
</gene>
<organism evidence="1 2">
    <name type="scientific">Acaulospora colombiana</name>
    <dbReference type="NCBI Taxonomy" id="27376"/>
    <lineage>
        <taxon>Eukaryota</taxon>
        <taxon>Fungi</taxon>
        <taxon>Fungi incertae sedis</taxon>
        <taxon>Mucoromycota</taxon>
        <taxon>Glomeromycotina</taxon>
        <taxon>Glomeromycetes</taxon>
        <taxon>Diversisporales</taxon>
        <taxon>Acaulosporaceae</taxon>
        <taxon>Acaulospora</taxon>
    </lineage>
</organism>
<comment type="caution">
    <text evidence="1">The sequence shown here is derived from an EMBL/GenBank/DDBJ whole genome shotgun (WGS) entry which is preliminary data.</text>
</comment>
<name>A0ACA9NVZ7_9GLOM</name>
<evidence type="ECO:0000313" key="1">
    <source>
        <dbReference type="EMBL" id="CAG8673748.1"/>
    </source>
</evidence>
<reference evidence="1" key="1">
    <citation type="submission" date="2021-06" db="EMBL/GenBank/DDBJ databases">
        <authorList>
            <person name="Kallberg Y."/>
            <person name="Tangrot J."/>
            <person name="Rosling A."/>
        </authorList>
    </citation>
    <scope>NUCLEOTIDE SEQUENCE</scope>
    <source>
        <strain evidence="1">CL356</strain>
    </source>
</reference>
<proteinExistence type="predicted"/>
<evidence type="ECO:0000313" key="2">
    <source>
        <dbReference type="Proteomes" id="UP000789525"/>
    </source>
</evidence>
<dbReference type="Proteomes" id="UP000789525">
    <property type="component" value="Unassembled WGS sequence"/>
</dbReference>
<dbReference type="EMBL" id="CAJVPT010025167">
    <property type="protein sequence ID" value="CAG8673748.1"/>
    <property type="molecule type" value="Genomic_DNA"/>
</dbReference>
<keyword evidence="2" id="KW-1185">Reference proteome</keyword>